<keyword evidence="1" id="KW-0472">Membrane</keyword>
<evidence type="ECO:0000313" key="3">
    <source>
        <dbReference type="EMBL" id="MBS8122044.1"/>
    </source>
</evidence>
<dbReference type="Gene3D" id="2.70.70.10">
    <property type="entry name" value="Glucose Permease (Domain IIA)"/>
    <property type="match status" value="1"/>
</dbReference>
<name>A0ABS5QNP9_9BACT</name>
<feature type="transmembrane region" description="Helical" evidence="1">
    <location>
        <begin position="21"/>
        <end position="39"/>
    </location>
</feature>
<dbReference type="EMBL" id="JAEDAM010000034">
    <property type="protein sequence ID" value="MBS8122044.1"/>
    <property type="molecule type" value="Genomic_DNA"/>
</dbReference>
<organism evidence="3 4">
    <name type="scientific">Candidatus Vampirococcus lugosii</name>
    <dbReference type="NCBI Taxonomy" id="2789015"/>
    <lineage>
        <taxon>Bacteria</taxon>
        <taxon>Candidatus Absconditibacteriota</taxon>
        <taxon>Vampirococcus</taxon>
    </lineage>
</organism>
<keyword evidence="4" id="KW-1185">Reference proteome</keyword>
<keyword evidence="1" id="KW-1133">Transmembrane helix</keyword>
<proteinExistence type="predicted"/>
<dbReference type="SUPFAM" id="SSF51261">
    <property type="entry name" value="Duplicated hybrid motif"/>
    <property type="match status" value="1"/>
</dbReference>
<dbReference type="Proteomes" id="UP000680365">
    <property type="component" value="Unassembled WGS sequence"/>
</dbReference>
<protein>
    <recommendedName>
        <fullName evidence="2">M23ase beta-sheet core domain-containing protein</fullName>
    </recommendedName>
</protein>
<evidence type="ECO:0000313" key="4">
    <source>
        <dbReference type="Proteomes" id="UP000680365"/>
    </source>
</evidence>
<evidence type="ECO:0000256" key="1">
    <source>
        <dbReference type="SAM" id="Phobius"/>
    </source>
</evidence>
<reference evidence="3 4" key="1">
    <citation type="journal article" date="2021" name="Nat. Commun.">
        <title>Reductive evolution and unique predatory mode in the CPR bacterium Vampirococcus lugosii.</title>
        <authorList>
            <person name="Moreira D."/>
            <person name="Zivanovic Y."/>
            <person name="Lopez-Archilla A.I."/>
            <person name="Iniesto M."/>
            <person name="Lopez-Garcia P."/>
        </authorList>
    </citation>
    <scope>NUCLEOTIDE SEQUENCE [LARGE SCALE GENOMIC DNA]</scope>
    <source>
        <strain evidence="3">Chiprana</strain>
    </source>
</reference>
<keyword evidence="1" id="KW-0812">Transmembrane</keyword>
<dbReference type="CDD" id="cd12797">
    <property type="entry name" value="M23_peptidase"/>
    <property type="match status" value="1"/>
</dbReference>
<sequence length="262" mass="30210">MKNIKTKKINKNNGVIFYKKVLSLSIFFTAGIYIFNIPLGNNFLANISDYGLGLLTNQEILENVDNIKDNSVVWPLRQVTDRSKVVNYEKTKNTDWKDLENNLKTPFPNKFSDTIEKYKFVSPYNIWATITNPLEREKVIFYKRLITTLWTTSYSCSLESCDRWIPNTGTHAGIDIVSSTGTPVYNSMNGIVMRKQSGNTGFGNYLVILTNFNGELLATFYAHFDDFHGNIKEGDIIKKMTTNLIYMKYMKFKYSTFTFSNK</sequence>
<dbReference type="Pfam" id="PF01551">
    <property type="entry name" value="Peptidase_M23"/>
    <property type="match status" value="1"/>
</dbReference>
<accession>A0ABS5QNP9</accession>
<dbReference type="RefSeq" id="WP_213349138.1">
    <property type="nucleotide sequence ID" value="NZ_JAEDAM010000034.1"/>
</dbReference>
<comment type="caution">
    <text evidence="3">The sequence shown here is derived from an EMBL/GenBank/DDBJ whole genome shotgun (WGS) entry which is preliminary data.</text>
</comment>
<evidence type="ECO:0000259" key="2">
    <source>
        <dbReference type="Pfam" id="PF01551"/>
    </source>
</evidence>
<dbReference type="InterPro" id="IPR016047">
    <property type="entry name" value="M23ase_b-sheet_dom"/>
</dbReference>
<dbReference type="InterPro" id="IPR011055">
    <property type="entry name" value="Dup_hybrid_motif"/>
</dbReference>
<feature type="domain" description="M23ase beta-sheet core" evidence="2">
    <location>
        <begin position="170"/>
        <end position="239"/>
    </location>
</feature>
<gene>
    <name evidence="3" type="ORF">VAMP_83n77</name>
</gene>